<protein>
    <recommendedName>
        <fullName evidence="3">Glycosyl hydrolase</fullName>
    </recommendedName>
</protein>
<reference evidence="1 2" key="1">
    <citation type="submission" date="2019-01" db="EMBL/GenBank/DDBJ databases">
        <title>Sequencing the genomes of 1000 actinobacteria strains.</title>
        <authorList>
            <person name="Klenk H.-P."/>
        </authorList>
    </citation>
    <scope>NUCLEOTIDE SEQUENCE [LARGE SCALE GENOMIC DNA]</scope>
    <source>
        <strain evidence="1 2">DSM 43925</strain>
    </source>
</reference>
<dbReference type="Gene3D" id="3.20.20.80">
    <property type="entry name" value="Glycosidases"/>
    <property type="match status" value="1"/>
</dbReference>
<accession>A0A438M8B9</accession>
<dbReference type="InterPro" id="IPR017853">
    <property type="entry name" value="GH"/>
</dbReference>
<comment type="caution">
    <text evidence="1">The sequence shown here is derived from an EMBL/GenBank/DDBJ whole genome shotgun (WGS) entry which is preliminary data.</text>
</comment>
<name>A0A438M8B9_9ACTN</name>
<dbReference type="Proteomes" id="UP000284824">
    <property type="component" value="Unassembled WGS sequence"/>
</dbReference>
<dbReference type="SUPFAM" id="SSF51445">
    <property type="entry name" value="(Trans)glycosidases"/>
    <property type="match status" value="1"/>
</dbReference>
<organism evidence="1 2">
    <name type="scientific">Nonomuraea polychroma</name>
    <dbReference type="NCBI Taxonomy" id="46176"/>
    <lineage>
        <taxon>Bacteria</taxon>
        <taxon>Bacillati</taxon>
        <taxon>Actinomycetota</taxon>
        <taxon>Actinomycetes</taxon>
        <taxon>Streptosporangiales</taxon>
        <taxon>Streptosporangiaceae</taxon>
        <taxon>Nonomuraea</taxon>
    </lineage>
</organism>
<keyword evidence="2" id="KW-1185">Reference proteome</keyword>
<evidence type="ECO:0000313" key="1">
    <source>
        <dbReference type="EMBL" id="RVX41971.1"/>
    </source>
</evidence>
<gene>
    <name evidence="1" type="ORF">EDD27_4587</name>
</gene>
<evidence type="ECO:0000313" key="2">
    <source>
        <dbReference type="Proteomes" id="UP000284824"/>
    </source>
</evidence>
<proteinExistence type="predicted"/>
<dbReference type="EMBL" id="SAUN01000001">
    <property type="protein sequence ID" value="RVX41971.1"/>
    <property type="molecule type" value="Genomic_DNA"/>
</dbReference>
<sequence>MSVLRIPIYATSDVHPRAGSVNDNVTGKSYRTVAQAVTNAKAAATPRRVQVFSSLKLDDGGGQSFAGWTKSANDGVDPERYATLLLDYLNWMTDHGIRPDVLGVDNESRFNEGRITPEKHAAIVRWLREKIATHNGNTPDPAKKIRVPRFIAPESFQPQEWFLDRLAQNGAWGTVDIVGVHYYNTLRRNYAGYLASWRRFAAKAREQGKPLWDSEFHWDRLDGLASSPGEQYRISVSGMVGAADHFDQGFTGITWWAFATDGSYLAQVQAELVRSTAGARPYASVDDGDGPAAASGTLTTRAFRQGNAIVVWIINDTAGQDRSKWIQLAGAPAVSRPQFDRWQYVDGQLSRAQGTGSVVSADAVAVPVSPHSIQVVRISGVF</sequence>
<dbReference type="AlphaFoldDB" id="A0A438M8B9"/>
<evidence type="ECO:0008006" key="3">
    <source>
        <dbReference type="Google" id="ProtNLM"/>
    </source>
</evidence>